<evidence type="ECO:0000313" key="6">
    <source>
        <dbReference type="Proteomes" id="UP000606721"/>
    </source>
</evidence>
<evidence type="ECO:0000313" key="5">
    <source>
        <dbReference type="EMBL" id="MBD2280287.1"/>
    </source>
</evidence>
<feature type="chain" id="PRO_5045755456" evidence="4">
    <location>
        <begin position="25"/>
        <end position="172"/>
    </location>
</feature>
<evidence type="ECO:0000256" key="3">
    <source>
        <dbReference type="PROSITE-ProRule" id="PRU00339"/>
    </source>
</evidence>
<evidence type="ECO:0000256" key="2">
    <source>
        <dbReference type="ARBA" id="ARBA00022803"/>
    </source>
</evidence>
<dbReference type="InterPro" id="IPR013105">
    <property type="entry name" value="TPR_2"/>
</dbReference>
<reference evidence="5 6" key="1">
    <citation type="journal article" date="2020" name="ISME J.">
        <title>Comparative genomics reveals insights into cyanobacterial evolution and habitat adaptation.</title>
        <authorList>
            <person name="Chen M.Y."/>
            <person name="Teng W.K."/>
            <person name="Zhao L."/>
            <person name="Hu C.X."/>
            <person name="Zhou Y.K."/>
            <person name="Han B.P."/>
            <person name="Song L.R."/>
            <person name="Shu W.S."/>
        </authorList>
    </citation>
    <scope>NUCLEOTIDE SEQUENCE [LARGE SCALE GENOMIC DNA]</scope>
    <source>
        <strain evidence="5 6">FACHB-1040</strain>
    </source>
</reference>
<dbReference type="SMART" id="SM00028">
    <property type="entry name" value="TPR"/>
    <property type="match status" value="3"/>
</dbReference>
<dbReference type="PROSITE" id="PS50293">
    <property type="entry name" value="TPR_REGION"/>
    <property type="match status" value="1"/>
</dbReference>
<dbReference type="InterPro" id="IPR011990">
    <property type="entry name" value="TPR-like_helical_dom_sf"/>
</dbReference>
<keyword evidence="2 3" id="KW-0802">TPR repeat</keyword>
<dbReference type="SUPFAM" id="SSF48452">
    <property type="entry name" value="TPR-like"/>
    <property type="match status" value="1"/>
</dbReference>
<dbReference type="InterPro" id="IPR050498">
    <property type="entry name" value="Ycf3"/>
</dbReference>
<protein>
    <submittedName>
        <fullName evidence="5">Tetratricopeptide repeat protein</fullName>
    </submittedName>
</protein>
<dbReference type="Gene3D" id="1.25.40.10">
    <property type="entry name" value="Tetratricopeptide repeat domain"/>
    <property type="match status" value="1"/>
</dbReference>
<feature type="repeat" description="TPR" evidence="3">
    <location>
        <begin position="49"/>
        <end position="82"/>
    </location>
</feature>
<dbReference type="Proteomes" id="UP000606721">
    <property type="component" value="Unassembled WGS sequence"/>
</dbReference>
<keyword evidence="1" id="KW-0677">Repeat</keyword>
<keyword evidence="6" id="KW-1185">Reference proteome</keyword>
<gene>
    <name evidence="5" type="ORF">H6F99_19035</name>
</gene>
<dbReference type="InterPro" id="IPR019734">
    <property type="entry name" value="TPR_rpt"/>
</dbReference>
<dbReference type="Pfam" id="PF13414">
    <property type="entry name" value="TPR_11"/>
    <property type="match status" value="1"/>
</dbReference>
<evidence type="ECO:0000256" key="4">
    <source>
        <dbReference type="SAM" id="SignalP"/>
    </source>
</evidence>
<dbReference type="PANTHER" id="PTHR44858:SF1">
    <property type="entry name" value="UDP-N-ACETYLGLUCOSAMINE--PEPTIDE N-ACETYLGLUCOSAMINYLTRANSFERASE SPINDLY-RELATED"/>
    <property type="match status" value="1"/>
</dbReference>
<evidence type="ECO:0000256" key="1">
    <source>
        <dbReference type="ARBA" id="ARBA00022737"/>
    </source>
</evidence>
<comment type="caution">
    <text evidence="5">The sequence shown here is derived from an EMBL/GenBank/DDBJ whole genome shotgun (WGS) entry which is preliminary data.</text>
</comment>
<sequence length="172" mass="19381">MKISKLTSLVFVLGAILYSSKVDAQNVPNILESGRESRSLLVQVNPQDAEFYFKRSGVQFQSGDLKGAIEDYNQALRLNPNFALAYINRGAARRKLGDFTGAIEDFNQALRLNPNDALIYYKRGLVHNKLGNMKRAITDLQKASELFQQQGRIAEYQSTLDLIKIINIQITK</sequence>
<name>A0ABR8C087_APHFL</name>
<feature type="repeat" description="TPR" evidence="3">
    <location>
        <begin position="83"/>
        <end position="116"/>
    </location>
</feature>
<dbReference type="PROSITE" id="PS50005">
    <property type="entry name" value="TPR"/>
    <property type="match status" value="3"/>
</dbReference>
<dbReference type="RefSeq" id="WP_053538068.1">
    <property type="nucleotide sequence ID" value="NZ_JACJQT010000057.1"/>
</dbReference>
<dbReference type="PANTHER" id="PTHR44858">
    <property type="entry name" value="TETRATRICOPEPTIDE REPEAT PROTEIN 6"/>
    <property type="match status" value="1"/>
</dbReference>
<organism evidence="5 6">
    <name type="scientific">Aphanizomenon flos-aquae FACHB-1040</name>
    <dbReference type="NCBI Taxonomy" id="2692887"/>
    <lineage>
        <taxon>Bacteria</taxon>
        <taxon>Bacillati</taxon>
        <taxon>Cyanobacteriota</taxon>
        <taxon>Cyanophyceae</taxon>
        <taxon>Nostocales</taxon>
        <taxon>Aphanizomenonaceae</taxon>
        <taxon>Aphanizomenon</taxon>
    </lineage>
</organism>
<feature type="signal peptide" evidence="4">
    <location>
        <begin position="1"/>
        <end position="24"/>
    </location>
</feature>
<accession>A0ABR8C087</accession>
<feature type="repeat" description="TPR" evidence="3">
    <location>
        <begin position="117"/>
        <end position="150"/>
    </location>
</feature>
<proteinExistence type="predicted"/>
<keyword evidence="4" id="KW-0732">Signal</keyword>
<dbReference type="Pfam" id="PF07719">
    <property type="entry name" value="TPR_2"/>
    <property type="match status" value="1"/>
</dbReference>
<dbReference type="EMBL" id="JACJQT010000057">
    <property type="protein sequence ID" value="MBD2280287.1"/>
    <property type="molecule type" value="Genomic_DNA"/>
</dbReference>